<organism evidence="1">
    <name type="scientific">Singulisphaera sp. Ch08</name>
    <dbReference type="NCBI Taxonomy" id="3120278"/>
    <lineage>
        <taxon>Bacteria</taxon>
        <taxon>Pseudomonadati</taxon>
        <taxon>Planctomycetota</taxon>
        <taxon>Planctomycetia</taxon>
        <taxon>Isosphaerales</taxon>
        <taxon>Isosphaeraceae</taxon>
        <taxon>Singulisphaera</taxon>
    </lineage>
</organism>
<sequence length="65" mass="7028">MIGQSATGGRKGDCFFGVGIDSPIIRKDPVFCSTGMIRESQKLGRDGKPPFGSESGYWFASVFHL</sequence>
<protein>
    <submittedName>
        <fullName evidence="1">Uncharacterized protein</fullName>
    </submittedName>
</protein>
<name>A0AAU7CJE2_9BACT</name>
<dbReference type="RefSeq" id="WP_406698088.1">
    <property type="nucleotide sequence ID" value="NZ_CP155447.1"/>
</dbReference>
<accession>A0AAU7CJE2</accession>
<evidence type="ECO:0000313" key="1">
    <source>
        <dbReference type="EMBL" id="XBH05276.1"/>
    </source>
</evidence>
<proteinExistence type="predicted"/>
<dbReference type="AlphaFoldDB" id="A0AAU7CJE2"/>
<dbReference type="EMBL" id="CP155447">
    <property type="protein sequence ID" value="XBH05276.1"/>
    <property type="molecule type" value="Genomic_DNA"/>
</dbReference>
<gene>
    <name evidence="1" type="ORF">V5E97_04445</name>
</gene>
<reference evidence="1" key="1">
    <citation type="submission" date="2024-05" db="EMBL/GenBank/DDBJ databases">
        <title>Planctomycetes of the genus Singulisphaera possess chitinolytic capabilities.</title>
        <authorList>
            <person name="Ivanova A."/>
        </authorList>
    </citation>
    <scope>NUCLEOTIDE SEQUENCE</scope>
    <source>
        <strain evidence="1">Ch08T</strain>
    </source>
</reference>